<feature type="coiled-coil region" evidence="1">
    <location>
        <begin position="207"/>
        <end position="262"/>
    </location>
</feature>
<dbReference type="GeneID" id="43619448"/>
<dbReference type="AlphaFoldDB" id="A0A7J6IXV1"/>
<keyword evidence="4" id="KW-1185">Reference proteome</keyword>
<sequence length="740" mass="82903">MSMRFSIRSFRHCKLPFEQFHSLFLVPSPLNLRSMLSKPTVAIPSPSPTTNSGSVGFHGRPPSPRGLPTASTTPVSSRPSSPKLAAGSSHHAKITQALQSISHRNKEHATLQLRREVVETRVKERENTRRASQHKYAEFPSLRETHRRSEKKDQEDLAALRKEEQAAHARSVESSEQLASLILQVYSDLQQEKDKRAVTATSTSSLVDRLDNLEKQHQEDVKELKKGLAFETAQRKALDIENKSLKAKLSKLEEEVEKKHISTSSALTEQVDSIKRLSQAQLKTTPAPTLDAAAEDKQASDIQQCVADIVKLRDVLGRHDNHLGQLDPDIINEACSGFVTRLPRLEKECDNLKKQQQAAQMLKDSEQDKLTADLKSLRSRLEKLESDAKQHDEQLQNLKSSSAQHATRTTSLESSWERLQADIAQLKVDSIVHLSRTATLESAPKELAKQVDAMQQQLSQQRAEAQQPTVPKQTLPDAQQFSASVNEIKSSMDALQKQVNTLGSTVGDTFVKKATHETINKNFLTMVGGWIDEIRKRLIVLETGNASIDGCSRDSTITRQGSEKAEAAVPSPRQTADPVIKKLSDQVDMNEKSLKAVRGTIDSIIETEKIHMERIQDLEEHRAKADKRMDGFEQGLGNVQLKMEKRMEVVDQQYLSLDSQMNNLTTEGLYSAIISHLDKEQPGEAQLGQKVQTIIKQMSEHEHRLVKVEKSSRLSEEPARKRQKLSPNGHELAYLTNGNY</sequence>
<dbReference type="EMBL" id="ANPB02000005">
    <property type="protein sequence ID" value="KAF4482134.1"/>
    <property type="molecule type" value="Genomic_DNA"/>
</dbReference>
<dbReference type="RefSeq" id="XP_031885373.1">
    <property type="nucleotide sequence ID" value="XM_032035443.1"/>
</dbReference>
<feature type="compositionally biased region" description="Basic and acidic residues" evidence="2">
    <location>
        <begin position="385"/>
        <end position="394"/>
    </location>
</feature>
<accession>A0A7J6IXV1</accession>
<feature type="compositionally biased region" description="Polar residues" evidence="2">
    <location>
        <begin position="395"/>
        <end position="409"/>
    </location>
</feature>
<reference evidence="3 4" key="1">
    <citation type="submission" date="2012-08" db="EMBL/GenBank/DDBJ databases">
        <authorList>
            <person name="Gan P.H.P."/>
            <person name="Ikeda K."/>
            <person name="Irieda H."/>
            <person name="Narusaka M."/>
            <person name="O'Connell R.J."/>
            <person name="Narusaka Y."/>
            <person name="Takano Y."/>
            <person name="Kubo Y."/>
            <person name="Shirasu K."/>
        </authorList>
    </citation>
    <scope>NUCLEOTIDE SEQUENCE [LARGE SCALE GENOMIC DNA]</scope>
    <source>
        <strain evidence="3 4">Nara gc5</strain>
    </source>
</reference>
<feature type="region of interest" description="Disordered" evidence="2">
    <location>
        <begin position="552"/>
        <end position="576"/>
    </location>
</feature>
<evidence type="ECO:0000313" key="3">
    <source>
        <dbReference type="EMBL" id="KAF4482134.1"/>
    </source>
</evidence>
<organism evidence="3 4">
    <name type="scientific">Colletotrichum fructicola (strain Nara gc5)</name>
    <name type="common">Anthracnose fungus</name>
    <name type="synonym">Colletotrichum gloeosporioides (strain Nara gc5)</name>
    <dbReference type="NCBI Taxonomy" id="1213859"/>
    <lineage>
        <taxon>Eukaryota</taxon>
        <taxon>Fungi</taxon>
        <taxon>Dikarya</taxon>
        <taxon>Ascomycota</taxon>
        <taxon>Pezizomycotina</taxon>
        <taxon>Sordariomycetes</taxon>
        <taxon>Hypocreomycetidae</taxon>
        <taxon>Glomerellales</taxon>
        <taxon>Glomerellaceae</taxon>
        <taxon>Colletotrichum</taxon>
        <taxon>Colletotrichum gloeosporioides species complex</taxon>
    </lineage>
</organism>
<gene>
    <name evidence="3" type="ORF">CGGC5_v009443</name>
</gene>
<protein>
    <submittedName>
        <fullName evidence="3">Uncharacterized protein</fullName>
    </submittedName>
</protein>
<evidence type="ECO:0000256" key="1">
    <source>
        <dbReference type="SAM" id="Coils"/>
    </source>
</evidence>
<proteinExistence type="predicted"/>
<feature type="region of interest" description="Disordered" evidence="2">
    <location>
        <begin position="122"/>
        <end position="155"/>
    </location>
</feature>
<reference evidence="3 4" key="2">
    <citation type="submission" date="2020-04" db="EMBL/GenBank/DDBJ databases">
        <title>Genome sequencing and assembly of multiple isolates from the Colletotrichum gloeosporioides species complex.</title>
        <authorList>
            <person name="Gan P."/>
            <person name="Shirasu K."/>
        </authorList>
    </citation>
    <scope>NUCLEOTIDE SEQUENCE [LARGE SCALE GENOMIC DNA]</scope>
    <source>
        <strain evidence="3 4">Nara gc5</strain>
    </source>
</reference>
<evidence type="ECO:0000313" key="4">
    <source>
        <dbReference type="Proteomes" id="UP000011096"/>
    </source>
</evidence>
<feature type="compositionally biased region" description="Basic and acidic residues" evidence="2">
    <location>
        <begin position="707"/>
        <end position="720"/>
    </location>
</feature>
<comment type="caution">
    <text evidence="3">The sequence shown here is derived from an EMBL/GenBank/DDBJ whole genome shotgun (WGS) entry which is preliminary data.</text>
</comment>
<dbReference type="InParanoid" id="A0A7J6IXV1"/>
<dbReference type="OrthoDB" id="4833301at2759"/>
<feature type="region of interest" description="Disordered" evidence="2">
    <location>
        <begin position="385"/>
        <end position="409"/>
    </location>
</feature>
<name>A0A7J6IXV1_COLFN</name>
<keyword evidence="1" id="KW-0175">Coiled coil</keyword>
<feature type="compositionally biased region" description="Basic and acidic residues" evidence="2">
    <location>
        <begin position="122"/>
        <end position="144"/>
    </location>
</feature>
<feature type="region of interest" description="Disordered" evidence="2">
    <location>
        <begin position="43"/>
        <end position="93"/>
    </location>
</feature>
<feature type="compositionally biased region" description="Low complexity" evidence="2">
    <location>
        <begin position="68"/>
        <end position="82"/>
    </location>
</feature>
<feature type="region of interest" description="Disordered" evidence="2">
    <location>
        <begin position="707"/>
        <end position="740"/>
    </location>
</feature>
<dbReference type="Proteomes" id="UP000011096">
    <property type="component" value="Unassembled WGS sequence"/>
</dbReference>
<dbReference type="Gene3D" id="1.10.287.1490">
    <property type="match status" value="1"/>
</dbReference>
<evidence type="ECO:0000256" key="2">
    <source>
        <dbReference type="SAM" id="MobiDB-lite"/>
    </source>
</evidence>